<dbReference type="PANTHER" id="PTHR32322:SF9">
    <property type="entry name" value="AMINO-ACID METABOLITE EFFLUX PUMP-RELATED"/>
    <property type="match status" value="1"/>
</dbReference>
<keyword evidence="3 5" id="KW-1133">Transmembrane helix</keyword>
<comment type="subcellular location">
    <subcellularLocation>
        <location evidence="1">Membrane</location>
        <topology evidence="1">Multi-pass membrane protein</topology>
    </subcellularLocation>
</comment>
<feature type="domain" description="EamA" evidence="6">
    <location>
        <begin position="145"/>
        <end position="282"/>
    </location>
</feature>
<evidence type="ECO:0000259" key="6">
    <source>
        <dbReference type="Pfam" id="PF00892"/>
    </source>
</evidence>
<keyword evidence="2 5" id="KW-0812">Transmembrane</keyword>
<feature type="transmembrane region" description="Helical" evidence="5">
    <location>
        <begin position="118"/>
        <end position="138"/>
    </location>
</feature>
<feature type="transmembrane region" description="Helical" evidence="5">
    <location>
        <begin position="65"/>
        <end position="84"/>
    </location>
</feature>
<dbReference type="Pfam" id="PF00892">
    <property type="entry name" value="EamA"/>
    <property type="match status" value="2"/>
</dbReference>
<feature type="transmembrane region" description="Helical" evidence="5">
    <location>
        <begin position="144"/>
        <end position="160"/>
    </location>
</feature>
<evidence type="ECO:0000313" key="7">
    <source>
        <dbReference type="EMBL" id="PSC02501.1"/>
    </source>
</evidence>
<keyword evidence="4 5" id="KW-0472">Membrane</keyword>
<feature type="transmembrane region" description="Helical" evidence="5">
    <location>
        <begin position="34"/>
        <end position="53"/>
    </location>
</feature>
<name>A0A2T1HLN4_9HYPH</name>
<feature type="domain" description="EamA" evidence="6">
    <location>
        <begin position="10"/>
        <end position="134"/>
    </location>
</feature>
<evidence type="ECO:0000256" key="2">
    <source>
        <dbReference type="ARBA" id="ARBA00022692"/>
    </source>
</evidence>
<feature type="transmembrane region" description="Helical" evidence="5">
    <location>
        <begin position="90"/>
        <end position="111"/>
    </location>
</feature>
<dbReference type="InterPro" id="IPR000620">
    <property type="entry name" value="EamA_dom"/>
</dbReference>
<feature type="transmembrane region" description="Helical" evidence="5">
    <location>
        <begin position="242"/>
        <end position="261"/>
    </location>
</feature>
<dbReference type="InterPro" id="IPR050638">
    <property type="entry name" value="AA-Vitamin_Transporters"/>
</dbReference>
<dbReference type="PANTHER" id="PTHR32322">
    <property type="entry name" value="INNER MEMBRANE TRANSPORTER"/>
    <property type="match status" value="1"/>
</dbReference>
<dbReference type="OrthoDB" id="7158585at2"/>
<evidence type="ECO:0000256" key="5">
    <source>
        <dbReference type="SAM" id="Phobius"/>
    </source>
</evidence>
<keyword evidence="8" id="KW-1185">Reference proteome</keyword>
<dbReference type="AlphaFoldDB" id="A0A2T1HLN4"/>
<comment type="caution">
    <text evidence="7">The sequence shown here is derived from an EMBL/GenBank/DDBJ whole genome shotgun (WGS) entry which is preliminary data.</text>
</comment>
<evidence type="ECO:0000256" key="4">
    <source>
        <dbReference type="ARBA" id="ARBA00023136"/>
    </source>
</evidence>
<evidence type="ECO:0000313" key="8">
    <source>
        <dbReference type="Proteomes" id="UP000239772"/>
    </source>
</evidence>
<dbReference type="Proteomes" id="UP000239772">
    <property type="component" value="Unassembled WGS sequence"/>
</dbReference>
<reference evidence="8" key="1">
    <citation type="submission" date="2018-03" db="EMBL/GenBank/DDBJ databases">
        <authorList>
            <person name="Sun L."/>
            <person name="Liu H."/>
            <person name="Chen W."/>
            <person name="Huang K."/>
            <person name="Liu W."/>
            <person name="Gao X."/>
        </authorList>
    </citation>
    <scope>NUCLEOTIDE SEQUENCE [LARGE SCALE GENOMIC DNA]</scope>
    <source>
        <strain evidence="8">SH9</strain>
    </source>
</reference>
<sequence length="308" mass="32000">MPGALPLSHVLLALGVVAVWGTNFVVIRIGLTHLPALAFAALRFAFAVFPAILFIRRPAAPWRHLALYGLLIGAGQFGLLFIALKGFIAPGLASLVVQSQVFFTIGLSMVMAGERVRAYQVVALALACVGLAVIAAHVDASTTPTGLALVLLAAACWAAGNMVVKASGRVNVVAYVVWSSLFSVPPLVGLSLAFEGWDAVWAGLRAAGPETWAAVLWQSVGNSLFGYAAWGWLLARHPAASVTPLALLIPVFGLGASAVFLGEPMPAWKMLATGLVMVGLALGMFWPRIAARLGEGTAKAEADAGRAA</sequence>
<feature type="transmembrane region" description="Helical" evidence="5">
    <location>
        <begin position="214"/>
        <end position="235"/>
    </location>
</feature>
<organism evidence="7 8">
    <name type="scientific">Alsobacter soli</name>
    <dbReference type="NCBI Taxonomy" id="2109933"/>
    <lineage>
        <taxon>Bacteria</taxon>
        <taxon>Pseudomonadati</taxon>
        <taxon>Pseudomonadota</taxon>
        <taxon>Alphaproteobacteria</taxon>
        <taxon>Hyphomicrobiales</taxon>
        <taxon>Alsobacteraceae</taxon>
        <taxon>Alsobacter</taxon>
    </lineage>
</organism>
<dbReference type="SUPFAM" id="SSF103481">
    <property type="entry name" value="Multidrug resistance efflux transporter EmrE"/>
    <property type="match status" value="2"/>
</dbReference>
<dbReference type="GO" id="GO:0016020">
    <property type="term" value="C:membrane"/>
    <property type="evidence" value="ECO:0007669"/>
    <property type="project" value="UniProtKB-SubCell"/>
</dbReference>
<accession>A0A2T1HLN4</accession>
<proteinExistence type="predicted"/>
<feature type="transmembrane region" description="Helical" evidence="5">
    <location>
        <begin position="267"/>
        <end position="286"/>
    </location>
</feature>
<gene>
    <name evidence="7" type="ORF">SLNSH_23720</name>
</gene>
<feature type="transmembrane region" description="Helical" evidence="5">
    <location>
        <begin position="172"/>
        <end position="194"/>
    </location>
</feature>
<evidence type="ECO:0000256" key="3">
    <source>
        <dbReference type="ARBA" id="ARBA00022989"/>
    </source>
</evidence>
<dbReference type="RefSeq" id="WP_106340687.1">
    <property type="nucleotide sequence ID" value="NZ_PVZS01000054.1"/>
</dbReference>
<evidence type="ECO:0000256" key="1">
    <source>
        <dbReference type="ARBA" id="ARBA00004141"/>
    </source>
</evidence>
<dbReference type="InterPro" id="IPR037185">
    <property type="entry name" value="EmrE-like"/>
</dbReference>
<dbReference type="EMBL" id="PVZS01000054">
    <property type="protein sequence ID" value="PSC02501.1"/>
    <property type="molecule type" value="Genomic_DNA"/>
</dbReference>
<protein>
    <submittedName>
        <fullName evidence="7">EamA family transporter</fullName>
    </submittedName>
</protein>